<proteinExistence type="predicted"/>
<comment type="caution">
    <text evidence="1">The sequence shown here is derived from an EMBL/GenBank/DDBJ whole genome shotgun (WGS) entry which is preliminary data.</text>
</comment>
<dbReference type="AlphaFoldDB" id="J9CDD7"/>
<dbReference type="EMBL" id="AMCI01004489">
    <property type="protein sequence ID" value="EJW97985.1"/>
    <property type="molecule type" value="Genomic_DNA"/>
</dbReference>
<accession>J9CDD7</accession>
<evidence type="ECO:0000313" key="1">
    <source>
        <dbReference type="EMBL" id="EJW97985.1"/>
    </source>
</evidence>
<name>J9CDD7_9ZZZZ</name>
<gene>
    <name evidence="1" type="ORF">EVA_13909</name>
</gene>
<dbReference type="SUPFAM" id="SSF56935">
    <property type="entry name" value="Porins"/>
    <property type="match status" value="1"/>
</dbReference>
<sequence>MVREGVWTEAEAKEAAAAGSAVGRAKRSSEKTIIGKGLPDWTGSWINNFSYKNFDLTVDMQFVFGVETLQRFYHSTYDRFGITNGLKSILTDAYNGSNPGTMQQAIYLSSAAVDGVKHAGQDTTTDSQWVADGSYLRMNMLQLGYTFESNVAKKLGLAGLRVYASGNNLFQIVSKDFQGYDPESSSETGGKFGQNMTFFSYPRARTFTFGVNVTF</sequence>
<protein>
    <submittedName>
        <fullName evidence="1">Protein containing TonB-dependent receptor, beta-barrel domain protein</fullName>
    </submittedName>
</protein>
<reference evidence="1" key="1">
    <citation type="journal article" date="2012" name="PLoS ONE">
        <title>Gene sets for utilization of primary and secondary nutrition supplies in the distal gut of endangered iberian lynx.</title>
        <authorList>
            <person name="Alcaide M."/>
            <person name="Messina E."/>
            <person name="Richter M."/>
            <person name="Bargiela R."/>
            <person name="Peplies J."/>
            <person name="Huws S.A."/>
            <person name="Newbold C.J."/>
            <person name="Golyshin P.N."/>
            <person name="Simon M.A."/>
            <person name="Lopez G."/>
            <person name="Yakimov M.M."/>
            <person name="Ferrer M."/>
        </authorList>
    </citation>
    <scope>NUCLEOTIDE SEQUENCE</scope>
</reference>
<keyword evidence="1" id="KW-0675">Receptor</keyword>
<organism evidence="1">
    <name type="scientific">gut metagenome</name>
    <dbReference type="NCBI Taxonomy" id="749906"/>
    <lineage>
        <taxon>unclassified sequences</taxon>
        <taxon>metagenomes</taxon>
        <taxon>organismal metagenomes</taxon>
    </lineage>
</organism>